<evidence type="ECO:0000256" key="6">
    <source>
        <dbReference type="SAM" id="SignalP"/>
    </source>
</evidence>
<keyword evidence="3 5" id="KW-1133">Transmembrane helix</keyword>
<evidence type="ECO:0000256" key="4">
    <source>
        <dbReference type="ARBA" id="ARBA00023136"/>
    </source>
</evidence>
<evidence type="ECO:0000313" key="10">
    <source>
        <dbReference type="Proteomes" id="UP001152797"/>
    </source>
</evidence>
<dbReference type="OrthoDB" id="421157at2759"/>
<evidence type="ECO:0000256" key="3">
    <source>
        <dbReference type="ARBA" id="ARBA00022989"/>
    </source>
</evidence>
<name>A0A9P1D0N3_9DINO</name>
<reference evidence="8" key="1">
    <citation type="submission" date="2022-10" db="EMBL/GenBank/DDBJ databases">
        <authorList>
            <person name="Chen Y."/>
            <person name="Dougan E. K."/>
            <person name="Chan C."/>
            <person name="Rhodes N."/>
            <person name="Thang M."/>
        </authorList>
    </citation>
    <scope>NUCLEOTIDE SEQUENCE</scope>
</reference>
<feature type="signal peptide" evidence="6">
    <location>
        <begin position="1"/>
        <end position="22"/>
    </location>
</feature>
<evidence type="ECO:0000313" key="8">
    <source>
        <dbReference type="EMBL" id="CAI4001669.1"/>
    </source>
</evidence>
<dbReference type="AlphaFoldDB" id="A0A9P1D0N3"/>
<evidence type="ECO:0000259" key="7">
    <source>
        <dbReference type="Pfam" id="PF13675"/>
    </source>
</evidence>
<evidence type="ECO:0000313" key="9">
    <source>
        <dbReference type="EMBL" id="CAL4788981.1"/>
    </source>
</evidence>
<feature type="domain" description="NarX-like N-terminal" evidence="7">
    <location>
        <begin position="23"/>
        <end position="108"/>
    </location>
</feature>
<evidence type="ECO:0000256" key="1">
    <source>
        <dbReference type="ARBA" id="ARBA00004141"/>
    </source>
</evidence>
<dbReference type="EMBL" id="CAMXCT030002979">
    <property type="protein sequence ID" value="CAL4788981.1"/>
    <property type="molecule type" value="Genomic_DNA"/>
</dbReference>
<evidence type="ECO:0000256" key="5">
    <source>
        <dbReference type="SAM" id="Phobius"/>
    </source>
</evidence>
<feature type="transmembrane region" description="Helical" evidence="5">
    <location>
        <begin position="827"/>
        <end position="850"/>
    </location>
</feature>
<comment type="caution">
    <text evidence="8">The sequence shown here is derived from an EMBL/GenBank/DDBJ whole genome shotgun (WGS) entry which is preliminary data.</text>
</comment>
<organism evidence="8">
    <name type="scientific">Cladocopium goreaui</name>
    <dbReference type="NCBI Taxonomy" id="2562237"/>
    <lineage>
        <taxon>Eukaryota</taxon>
        <taxon>Sar</taxon>
        <taxon>Alveolata</taxon>
        <taxon>Dinophyceae</taxon>
        <taxon>Suessiales</taxon>
        <taxon>Symbiodiniaceae</taxon>
        <taxon>Cladocopium</taxon>
    </lineage>
</organism>
<feature type="chain" id="PRO_5043270935" evidence="6">
    <location>
        <begin position="23"/>
        <end position="874"/>
    </location>
</feature>
<gene>
    <name evidence="8" type="ORF">C1SCF055_LOCUS27694</name>
</gene>
<comment type="subcellular location">
    <subcellularLocation>
        <location evidence="1">Membrane</location>
        <topology evidence="1">Multi-pass membrane protein</topology>
    </subcellularLocation>
</comment>
<proteinExistence type="predicted"/>
<keyword evidence="4 5" id="KW-0472">Membrane</keyword>
<keyword evidence="2 5" id="KW-0812">Transmembrane</keyword>
<dbReference type="Pfam" id="PF13675">
    <property type="entry name" value="PilJ"/>
    <property type="match status" value="1"/>
</dbReference>
<keyword evidence="10" id="KW-1185">Reference proteome</keyword>
<protein>
    <submittedName>
        <fullName evidence="9">AP-4 complex subunit sigma</fullName>
    </submittedName>
</protein>
<sequence>MGLKHRWLQLTLLVSLANAGWPETINLAGMQRTLSQMMTKEFLLISRGTSVAEYKVKLQESMSSFNSTLYALMTGDPARDIIPAPNSQVANALQKVLVEWLPMEELLRTNAETVRRSDGTIDMPVLEELNSRNVPLLDTSNAVVKALVDAAQVSGETTSGLVQDIAGRQRTLIQRLAKGILLLSQGVAMSFNMEAYRDTKSLFEASHEGIIQGVPFAGLPVLRDLCTLHQMREVSFYYQKLRPLLTGITNADTPSSSQTAADAVAEEVVDLVDPLYFSMVEAVKLFSHENECSPANSTTYDEWLAFFTMLSAQRLLTQRSAQYFTQVGLKVDMKNSQVEITVMLSQASSNLRNLIEGNKIRGIPAPPSQSVVDKLLDVTATWKTFESELEAAIHLESVSTIILNRVELLAKNILKALQEAEHLAMPMLLNSDVPAAAVEVGVEQALAVSEMAQSALHIIYDMDVAANWERLNASRATIEATRWQLLQGVPATETSLGIQKVTDVCIVQQVKVAMDLYSQAEQAALKVAHGDRMEVDTMIRMSHLAVGALENIIPSLTMGNGTCGNSTLAAEEWQQLHLEVAHLAALGAEVATEFLLFKHGSSPNSERLDALVLELESSLRRIMFGSFDPPVAAPPTQSKFDHILQKIDPTFQQLIQAVAGDLDETVLRHGQDLTRHAESLQEQYFTRALAADPVWPGHRVHLASGLEAQAYQVFQAVVLFSYDLVTSETALQEVIDRFQVALHQLRDGGDDFAAIMMPERQDLMNQWGTVQNAWDQVLAYQSSGFQVSDLRKIEITVNNLVLEIQNLLPLLSVEDVKFPDSFPWSAVIYSIIGFVICSCCCFIICVPWCLRQSKRRDAAKTVERSERAAVADSV</sequence>
<dbReference type="GO" id="GO:0016020">
    <property type="term" value="C:membrane"/>
    <property type="evidence" value="ECO:0007669"/>
    <property type="project" value="UniProtKB-SubCell"/>
</dbReference>
<reference evidence="9 10" key="2">
    <citation type="submission" date="2024-05" db="EMBL/GenBank/DDBJ databases">
        <authorList>
            <person name="Chen Y."/>
            <person name="Shah S."/>
            <person name="Dougan E. K."/>
            <person name="Thang M."/>
            <person name="Chan C."/>
        </authorList>
    </citation>
    <scope>NUCLEOTIDE SEQUENCE [LARGE SCALE GENOMIC DNA]</scope>
</reference>
<keyword evidence="6" id="KW-0732">Signal</keyword>
<dbReference type="EMBL" id="CAMXCT020002979">
    <property type="protein sequence ID" value="CAL1155044.1"/>
    <property type="molecule type" value="Genomic_DNA"/>
</dbReference>
<accession>A0A9P1D0N3</accession>
<dbReference type="InterPro" id="IPR029095">
    <property type="entry name" value="NarX-like_N"/>
</dbReference>
<dbReference type="Proteomes" id="UP001152797">
    <property type="component" value="Unassembled WGS sequence"/>
</dbReference>
<dbReference type="EMBL" id="CAMXCT010002979">
    <property type="protein sequence ID" value="CAI4001669.1"/>
    <property type="molecule type" value="Genomic_DNA"/>
</dbReference>
<evidence type="ECO:0000256" key="2">
    <source>
        <dbReference type="ARBA" id="ARBA00022692"/>
    </source>
</evidence>